<keyword evidence="7 8" id="KW-0472">Membrane</keyword>
<feature type="transmembrane region" description="Helical" evidence="8">
    <location>
        <begin position="408"/>
        <end position="430"/>
    </location>
</feature>
<dbReference type="PATRIC" id="fig|1216932.3.peg.398"/>
<evidence type="ECO:0000256" key="6">
    <source>
        <dbReference type="ARBA" id="ARBA00022989"/>
    </source>
</evidence>
<dbReference type="RefSeq" id="WP_044036033.1">
    <property type="nucleotide sequence ID" value="NZ_HG917868.1"/>
</dbReference>
<gene>
    <name evidence="9" type="primary">cpx</name>
    <name evidence="9" type="ORF">CM240_0414</name>
</gene>
<evidence type="ECO:0000313" key="9">
    <source>
        <dbReference type="EMBL" id="CDM67581.1"/>
    </source>
</evidence>
<dbReference type="GO" id="GO:0042907">
    <property type="term" value="F:xanthine transmembrane transporter activity"/>
    <property type="evidence" value="ECO:0007669"/>
    <property type="project" value="TreeGrafter"/>
</dbReference>
<dbReference type="OrthoDB" id="9805749at2"/>
<feature type="transmembrane region" description="Helical" evidence="8">
    <location>
        <begin position="347"/>
        <end position="368"/>
    </location>
</feature>
<keyword evidence="6 8" id="KW-1133">Transmembrane helix</keyword>
<dbReference type="Pfam" id="PF00860">
    <property type="entry name" value="Xan_ur_permease"/>
    <property type="match status" value="1"/>
</dbReference>
<dbReference type="STRING" id="1216932.CM240_0414"/>
<keyword evidence="3" id="KW-0813">Transport</keyword>
<dbReference type="HOGENOM" id="CLU_017959_8_0_9"/>
<keyword evidence="4" id="KW-1003">Cell membrane</keyword>
<feature type="transmembrane region" description="Helical" evidence="8">
    <location>
        <begin position="136"/>
        <end position="158"/>
    </location>
</feature>
<protein>
    <submittedName>
        <fullName evidence="9">Putative permease</fullName>
    </submittedName>
</protein>
<evidence type="ECO:0000256" key="2">
    <source>
        <dbReference type="ARBA" id="ARBA00008821"/>
    </source>
</evidence>
<dbReference type="EMBL" id="HG917868">
    <property type="protein sequence ID" value="CDM67581.1"/>
    <property type="molecule type" value="Genomic_DNA"/>
</dbReference>
<name>W6RSL1_9CLOT</name>
<comment type="subcellular location">
    <subcellularLocation>
        <location evidence="1">Cell membrane</location>
        <topology evidence="1">Multi-pass membrane protein</topology>
    </subcellularLocation>
</comment>
<evidence type="ECO:0000256" key="8">
    <source>
        <dbReference type="SAM" id="Phobius"/>
    </source>
</evidence>
<dbReference type="AlphaFoldDB" id="W6RSL1"/>
<dbReference type="PANTHER" id="PTHR42810:SF2">
    <property type="entry name" value="PURINE PERMEASE C1399.01C-RELATED"/>
    <property type="match status" value="1"/>
</dbReference>
<feature type="transmembrane region" description="Helical" evidence="8">
    <location>
        <begin position="86"/>
        <end position="103"/>
    </location>
</feature>
<sequence>MIKKNENNSGLTYKVDDNPSLPKKILFGLQHIFAAFSGIVVVPLVIAGTLGFDSAMTTALISASILASGIATIVQARGIGKVGSRVACIMGTDFTFVSPAISVGQTLGMAGIVGATILGSFFEIILSYFIKPLMKLFPPIVTGTVVCLIGLTLLPVSIDWAAGGSGAADYGSLRNLSIAMLVMIITLILNRYGKGMLSSASILIGMTIGYLICIPLGMVDFSAIKEASWFSIPKIFQYGVVFDWKAVLAFIPAYFVTTIETVGCLKAIGETSNIEMDEKKVGSGVLADGVGSIIGATVGSFSNTSFSQNVGLISLTKVASKYVAVMAGIILVILGLFPKLAGLINGIPQPVLGGVGIVMFGTVAAAGIKTLSRVKLTDRNLLIIATSIALGLGVTFRPEVISELPEGLQMIFASGISTGTIVALVLNLVLKESKEEILENTEEGIA</sequence>
<dbReference type="eggNOG" id="COG2233">
    <property type="taxonomic scope" value="Bacteria"/>
</dbReference>
<feature type="transmembrane region" description="Helical" evidence="8">
    <location>
        <begin position="32"/>
        <end position="50"/>
    </location>
</feature>
<feature type="transmembrane region" description="Helical" evidence="8">
    <location>
        <begin position="322"/>
        <end position="341"/>
    </location>
</feature>
<evidence type="ECO:0000256" key="1">
    <source>
        <dbReference type="ARBA" id="ARBA00004651"/>
    </source>
</evidence>
<keyword evidence="10" id="KW-1185">Reference proteome</keyword>
<feature type="transmembrane region" description="Helical" evidence="8">
    <location>
        <begin position="235"/>
        <end position="256"/>
    </location>
</feature>
<dbReference type="KEGG" id="clt:CM240_0414"/>
<dbReference type="Proteomes" id="UP000019426">
    <property type="component" value="Chromosome M2/40_rep1"/>
</dbReference>
<feature type="transmembrane region" description="Helical" evidence="8">
    <location>
        <begin position="202"/>
        <end position="223"/>
    </location>
</feature>
<dbReference type="NCBIfam" id="TIGR00801">
    <property type="entry name" value="ncs2"/>
    <property type="match status" value="1"/>
</dbReference>
<dbReference type="PROSITE" id="PS01116">
    <property type="entry name" value="XANTH_URACIL_PERMASE"/>
    <property type="match status" value="1"/>
</dbReference>
<dbReference type="InterPro" id="IPR006042">
    <property type="entry name" value="Xan_ur_permease"/>
</dbReference>
<feature type="transmembrane region" description="Helical" evidence="8">
    <location>
        <begin position="170"/>
        <end position="190"/>
    </location>
</feature>
<feature type="transmembrane region" description="Helical" evidence="8">
    <location>
        <begin position="380"/>
        <end position="396"/>
    </location>
</feature>
<evidence type="ECO:0000256" key="5">
    <source>
        <dbReference type="ARBA" id="ARBA00022692"/>
    </source>
</evidence>
<dbReference type="GO" id="GO:0005886">
    <property type="term" value="C:plasma membrane"/>
    <property type="evidence" value="ECO:0007669"/>
    <property type="project" value="UniProtKB-SubCell"/>
</dbReference>
<accession>W6RSL1</accession>
<feature type="transmembrane region" description="Helical" evidence="8">
    <location>
        <begin position="56"/>
        <end position="74"/>
    </location>
</feature>
<dbReference type="NCBIfam" id="TIGR03173">
    <property type="entry name" value="pbuX"/>
    <property type="match status" value="1"/>
</dbReference>
<feature type="transmembrane region" description="Helical" evidence="8">
    <location>
        <begin position="109"/>
        <end position="129"/>
    </location>
</feature>
<proteinExistence type="inferred from homology"/>
<organism evidence="9 10">
    <name type="scientific">Clostridium bornimense</name>
    <dbReference type="NCBI Taxonomy" id="1216932"/>
    <lineage>
        <taxon>Bacteria</taxon>
        <taxon>Bacillati</taxon>
        <taxon>Bacillota</taxon>
        <taxon>Clostridia</taxon>
        <taxon>Eubacteriales</taxon>
        <taxon>Clostridiaceae</taxon>
        <taxon>Clostridium</taxon>
    </lineage>
</organism>
<evidence type="ECO:0000256" key="7">
    <source>
        <dbReference type="ARBA" id="ARBA00023136"/>
    </source>
</evidence>
<dbReference type="PANTHER" id="PTHR42810">
    <property type="entry name" value="PURINE PERMEASE C1399.01C-RELATED"/>
    <property type="match status" value="1"/>
</dbReference>
<dbReference type="InterPro" id="IPR017588">
    <property type="entry name" value="UacT-like"/>
</dbReference>
<keyword evidence="5 8" id="KW-0812">Transmembrane</keyword>
<evidence type="ECO:0000256" key="3">
    <source>
        <dbReference type="ARBA" id="ARBA00022448"/>
    </source>
</evidence>
<reference evidence="9 10" key="1">
    <citation type="submission" date="2013-11" db="EMBL/GenBank/DDBJ databases">
        <title>Complete genome sequence of Clostridum sp. M2/40.</title>
        <authorList>
            <person name="Wibberg D."/>
            <person name="Puehler A."/>
            <person name="Schlueter A."/>
        </authorList>
    </citation>
    <scope>NUCLEOTIDE SEQUENCE [LARGE SCALE GENOMIC DNA]</scope>
    <source>
        <strain evidence="10">M2/40</strain>
    </source>
</reference>
<evidence type="ECO:0000256" key="4">
    <source>
        <dbReference type="ARBA" id="ARBA00022475"/>
    </source>
</evidence>
<dbReference type="InterPro" id="IPR006043">
    <property type="entry name" value="NCS2"/>
</dbReference>
<comment type="similarity">
    <text evidence="2">Belongs to the nucleobase:cation symporter-2 (NCS2) (TC 2.A.40) family.</text>
</comment>
<evidence type="ECO:0000313" key="10">
    <source>
        <dbReference type="Proteomes" id="UP000019426"/>
    </source>
</evidence>
<dbReference type="NCBIfam" id="NF037981">
    <property type="entry name" value="NCS2_1"/>
    <property type="match status" value="1"/>
</dbReference>